<dbReference type="RefSeq" id="XP_003855520.1">
    <property type="nucleotide sequence ID" value="XM_003855472.1"/>
</dbReference>
<keyword evidence="3" id="KW-1185">Reference proteome</keyword>
<feature type="compositionally biased region" description="Low complexity" evidence="1">
    <location>
        <begin position="81"/>
        <end position="96"/>
    </location>
</feature>
<dbReference type="InParanoid" id="F9X3R7"/>
<dbReference type="AlphaFoldDB" id="F9X3R7"/>
<proteinExistence type="predicted"/>
<gene>
    <name evidence="2" type="ORF">MYCGRDRAFT_90803</name>
</gene>
<dbReference type="EMBL" id="CM001197">
    <property type="protein sequence ID" value="EGP90496.1"/>
    <property type="molecule type" value="Genomic_DNA"/>
</dbReference>
<evidence type="ECO:0000313" key="3">
    <source>
        <dbReference type="Proteomes" id="UP000008062"/>
    </source>
</evidence>
<dbReference type="OrthoDB" id="3650791at2759"/>
<dbReference type="GeneID" id="13399611"/>
<reference evidence="2 3" key="1">
    <citation type="journal article" date="2011" name="PLoS Genet.">
        <title>Finished genome of the fungal wheat pathogen Mycosphaerella graminicola reveals dispensome structure, chromosome plasticity, and stealth pathogenesis.</title>
        <authorList>
            <person name="Goodwin S.B."/>
            <person name="Ben M'barek S."/>
            <person name="Dhillon B."/>
            <person name="Wittenberg A.H.J."/>
            <person name="Crane C.F."/>
            <person name="Hane J.K."/>
            <person name="Foster A.J."/>
            <person name="Van der Lee T.A.J."/>
            <person name="Grimwood J."/>
            <person name="Aerts A."/>
            <person name="Antoniw J."/>
            <person name="Bailey A."/>
            <person name="Bluhm B."/>
            <person name="Bowler J."/>
            <person name="Bristow J."/>
            <person name="van der Burgt A."/>
            <person name="Canto-Canche B."/>
            <person name="Churchill A.C.L."/>
            <person name="Conde-Ferraez L."/>
            <person name="Cools H.J."/>
            <person name="Coutinho P.M."/>
            <person name="Csukai M."/>
            <person name="Dehal P."/>
            <person name="De Wit P."/>
            <person name="Donzelli B."/>
            <person name="van de Geest H.C."/>
            <person name="van Ham R.C.H.J."/>
            <person name="Hammond-Kosack K.E."/>
            <person name="Henrissat B."/>
            <person name="Kilian A."/>
            <person name="Kobayashi A.K."/>
            <person name="Koopmann E."/>
            <person name="Kourmpetis Y."/>
            <person name="Kuzniar A."/>
            <person name="Lindquist E."/>
            <person name="Lombard V."/>
            <person name="Maliepaard C."/>
            <person name="Martins N."/>
            <person name="Mehrabi R."/>
            <person name="Nap J.P.H."/>
            <person name="Ponomarenko A."/>
            <person name="Rudd J.J."/>
            <person name="Salamov A."/>
            <person name="Schmutz J."/>
            <person name="Schouten H.J."/>
            <person name="Shapiro H."/>
            <person name="Stergiopoulos I."/>
            <person name="Torriani S.F.F."/>
            <person name="Tu H."/>
            <person name="de Vries R.P."/>
            <person name="Waalwijk C."/>
            <person name="Ware S.B."/>
            <person name="Wiebenga A."/>
            <person name="Zwiers L.-H."/>
            <person name="Oliver R.P."/>
            <person name="Grigoriev I.V."/>
            <person name="Kema G.H.J."/>
        </authorList>
    </citation>
    <scope>NUCLEOTIDE SEQUENCE [LARGE SCALE GENOMIC DNA]</scope>
    <source>
        <strain evidence="3">CBS 115943 / IPO323</strain>
    </source>
</reference>
<organism evidence="2 3">
    <name type="scientific">Zymoseptoria tritici (strain CBS 115943 / IPO323)</name>
    <name type="common">Speckled leaf blotch fungus</name>
    <name type="synonym">Septoria tritici</name>
    <dbReference type="NCBI Taxonomy" id="336722"/>
    <lineage>
        <taxon>Eukaryota</taxon>
        <taxon>Fungi</taxon>
        <taxon>Dikarya</taxon>
        <taxon>Ascomycota</taxon>
        <taxon>Pezizomycotina</taxon>
        <taxon>Dothideomycetes</taxon>
        <taxon>Dothideomycetidae</taxon>
        <taxon>Mycosphaerellales</taxon>
        <taxon>Mycosphaerellaceae</taxon>
        <taxon>Zymoseptoria</taxon>
    </lineage>
</organism>
<feature type="region of interest" description="Disordered" evidence="1">
    <location>
        <begin position="80"/>
        <end position="102"/>
    </location>
</feature>
<evidence type="ECO:0000313" key="2">
    <source>
        <dbReference type="EMBL" id="EGP90496.1"/>
    </source>
</evidence>
<protein>
    <submittedName>
        <fullName evidence="2">Uncharacterized protein</fullName>
    </submittedName>
</protein>
<sequence length="187" mass="20825">MKSKASIDLVDSFQHKLDGVAPLPRGVDNIKLASLPTMRKAVRKLKKMDWSGQTYEDFAKKTEKLNPDVEFTKDLMDDGCSPSWTSMSSTPSTDSGHSPDEALCFESSRTKSPALKGEALNMKLPTLPSKRLPSNEPYQLGCEFQTYEGFAKKTEKWNPEENFTKESMDEAFRSAISVTIAHAGHKS</sequence>
<dbReference type="VEuPathDB" id="FungiDB:ZTRI_2.645"/>
<dbReference type="KEGG" id="ztr:MYCGRDRAFT_90803"/>
<dbReference type="Proteomes" id="UP000008062">
    <property type="component" value="Chromosome 2"/>
</dbReference>
<dbReference type="HOGENOM" id="CLU_1448802_0_0_1"/>
<evidence type="ECO:0000256" key="1">
    <source>
        <dbReference type="SAM" id="MobiDB-lite"/>
    </source>
</evidence>
<name>F9X3R7_ZYMTI</name>
<accession>F9X3R7</accession>